<protein>
    <submittedName>
        <fullName evidence="5">NitT/TauT family transport system substrate-binding protein</fullName>
    </submittedName>
</protein>
<dbReference type="KEGG" id="otr:OTERR_09500"/>
<dbReference type="GO" id="GO:0042918">
    <property type="term" value="P:alkanesulfonate transmembrane transport"/>
    <property type="evidence" value="ECO:0007669"/>
    <property type="project" value="TreeGrafter"/>
</dbReference>
<dbReference type="PANTHER" id="PTHR30024">
    <property type="entry name" value="ALIPHATIC SULFONATES-BINDING PROTEIN-RELATED"/>
    <property type="match status" value="1"/>
</dbReference>
<organism evidence="5 6">
    <name type="scientific">Oryzomicrobium terrae</name>
    <dbReference type="NCBI Taxonomy" id="1735038"/>
    <lineage>
        <taxon>Bacteria</taxon>
        <taxon>Pseudomonadati</taxon>
        <taxon>Pseudomonadota</taxon>
        <taxon>Betaproteobacteria</taxon>
        <taxon>Rhodocyclales</taxon>
        <taxon>Rhodocyclaceae</taxon>
        <taxon>Oryzomicrobium</taxon>
    </lineage>
</organism>
<evidence type="ECO:0000313" key="5">
    <source>
        <dbReference type="EMBL" id="QEL64426.1"/>
    </source>
</evidence>
<dbReference type="EMBL" id="CP022579">
    <property type="protein sequence ID" value="QEL64426.1"/>
    <property type="molecule type" value="Genomic_DNA"/>
</dbReference>
<dbReference type="PANTHER" id="PTHR30024:SF47">
    <property type="entry name" value="TAURINE-BINDING PERIPLASMIC PROTEIN"/>
    <property type="match status" value="1"/>
</dbReference>
<proteinExistence type="inferred from homology"/>
<dbReference type="InterPro" id="IPR015168">
    <property type="entry name" value="SsuA/THI5"/>
</dbReference>
<comment type="similarity">
    <text evidence="2">Belongs to the bacterial solute-binding protein SsuA/TauA family.</text>
</comment>
<evidence type="ECO:0000256" key="2">
    <source>
        <dbReference type="ARBA" id="ARBA00010742"/>
    </source>
</evidence>
<keyword evidence="6" id="KW-1185">Reference proteome</keyword>
<feature type="domain" description="SsuA/THI5-like" evidence="4">
    <location>
        <begin position="58"/>
        <end position="273"/>
    </location>
</feature>
<dbReference type="Pfam" id="PF09084">
    <property type="entry name" value="NMT1"/>
    <property type="match status" value="1"/>
</dbReference>
<sequence>MASSHLPPAGRGRRIILQQFSLMGTAALLGSLPGLGRAAEGLEKPRLTIAVGGKGLFYYLPLTIAERLGYFKEEGLAVEIVDFPGGAKALQALMGGSADLVSGSFEHTIGLQAKGQSIKAVALEGRMAGIVLAMRKDKAATFKSPKDLKGMKIGVTAPGSSTNMFVNTLLAKDGLKPDAVSIIGVGAGAGAVAAIKRGDIDAVANLDPVISILEVGGDAQPVVDTRTEAGMQYVYGGAYAAGCIYGTHEFIGHNPRTTQAVVNAMVRAVRWLQKATPEQVVATVPPEFYGNDRGLYKVSLMKNTAAFSPDGAISAEAVQNVYKVLRSFDPTVAGAKIDLSKTYDNSFVLQALKKYK</sequence>
<name>A0A5C1E670_9RHOO</name>
<accession>A0A5C1E670</accession>
<dbReference type="Proteomes" id="UP000323671">
    <property type="component" value="Chromosome"/>
</dbReference>
<dbReference type="Gene3D" id="3.40.190.10">
    <property type="entry name" value="Periplasmic binding protein-like II"/>
    <property type="match status" value="2"/>
</dbReference>
<dbReference type="GO" id="GO:0042597">
    <property type="term" value="C:periplasmic space"/>
    <property type="evidence" value="ECO:0007669"/>
    <property type="project" value="UniProtKB-SubCell"/>
</dbReference>
<keyword evidence="3" id="KW-0732">Signal</keyword>
<evidence type="ECO:0000313" key="6">
    <source>
        <dbReference type="Proteomes" id="UP000323671"/>
    </source>
</evidence>
<dbReference type="SUPFAM" id="SSF53850">
    <property type="entry name" value="Periplasmic binding protein-like II"/>
    <property type="match status" value="1"/>
</dbReference>
<evidence type="ECO:0000256" key="1">
    <source>
        <dbReference type="ARBA" id="ARBA00004418"/>
    </source>
</evidence>
<evidence type="ECO:0000259" key="4">
    <source>
        <dbReference type="Pfam" id="PF09084"/>
    </source>
</evidence>
<dbReference type="AlphaFoldDB" id="A0A5C1E670"/>
<gene>
    <name evidence="5" type="ORF">OTERR_09500</name>
</gene>
<comment type="subcellular location">
    <subcellularLocation>
        <location evidence="1">Periplasm</location>
    </subcellularLocation>
</comment>
<evidence type="ECO:0000256" key="3">
    <source>
        <dbReference type="ARBA" id="ARBA00022729"/>
    </source>
</evidence>
<reference evidence="5 6" key="1">
    <citation type="submission" date="2017-07" db="EMBL/GenBank/DDBJ databases">
        <title>Complete genome sequence of Oryzomicrobium terrae TPP412.</title>
        <authorList>
            <person name="Chiu L.-W."/>
            <person name="Lo K.-J."/>
            <person name="Tsai Y.-M."/>
            <person name="Lin S.-S."/>
            <person name="Kuo C.-H."/>
            <person name="Liu C.-T."/>
        </authorList>
    </citation>
    <scope>NUCLEOTIDE SEQUENCE [LARGE SCALE GENOMIC DNA]</scope>
    <source>
        <strain evidence="5 6">TPP412</strain>
    </source>
</reference>